<evidence type="ECO:0000256" key="5">
    <source>
        <dbReference type="ARBA" id="ARBA00022801"/>
    </source>
</evidence>
<name>A0AAW1N3N3_POPJA</name>
<feature type="domain" description="Nudix hydrolase" evidence="12">
    <location>
        <begin position="38"/>
        <end position="192"/>
    </location>
</feature>
<dbReference type="FunFam" id="3.90.79.10:FF:000035">
    <property type="entry name" value="Uridine diphosphate glucose pyrophosphatase"/>
    <property type="match status" value="1"/>
</dbReference>
<dbReference type="EMBL" id="JASPKY010000015">
    <property type="protein sequence ID" value="KAK9753168.1"/>
    <property type="molecule type" value="Genomic_DNA"/>
</dbReference>
<dbReference type="AlphaFoldDB" id="A0AAW1N3N3"/>
<keyword evidence="14" id="KW-1185">Reference proteome</keyword>
<dbReference type="InterPro" id="IPR015797">
    <property type="entry name" value="NUDIX_hydrolase-like_dom_sf"/>
</dbReference>
<keyword evidence="6" id="KW-0460">Magnesium</keyword>
<evidence type="ECO:0000256" key="6">
    <source>
        <dbReference type="ARBA" id="ARBA00022842"/>
    </source>
</evidence>
<comment type="cofactor">
    <cofactor evidence="1">
        <name>Mg(2+)</name>
        <dbReference type="ChEBI" id="CHEBI:18420"/>
    </cofactor>
</comment>
<dbReference type="GO" id="GO:0006753">
    <property type="term" value="P:nucleoside phosphate metabolic process"/>
    <property type="evidence" value="ECO:0007669"/>
    <property type="project" value="TreeGrafter"/>
</dbReference>
<gene>
    <name evidence="13" type="ORF">QE152_g3607</name>
</gene>
<evidence type="ECO:0000259" key="12">
    <source>
        <dbReference type="PROSITE" id="PS51462"/>
    </source>
</evidence>
<evidence type="ECO:0000256" key="11">
    <source>
        <dbReference type="ARBA" id="ARBA00080475"/>
    </source>
</evidence>
<evidence type="ECO:0000256" key="10">
    <source>
        <dbReference type="ARBA" id="ARBA00071467"/>
    </source>
</evidence>
<evidence type="ECO:0000313" key="14">
    <source>
        <dbReference type="Proteomes" id="UP001458880"/>
    </source>
</evidence>
<dbReference type="GO" id="GO:0019693">
    <property type="term" value="P:ribose phosphate metabolic process"/>
    <property type="evidence" value="ECO:0007669"/>
    <property type="project" value="TreeGrafter"/>
</dbReference>
<comment type="subunit">
    <text evidence="3">Homodimer.</text>
</comment>
<dbReference type="PANTHER" id="PTHR11839">
    <property type="entry name" value="UDP/ADP-SUGAR PYROPHOSPHATASE"/>
    <property type="match status" value="1"/>
</dbReference>
<organism evidence="13 14">
    <name type="scientific">Popillia japonica</name>
    <name type="common">Japanese beetle</name>
    <dbReference type="NCBI Taxonomy" id="7064"/>
    <lineage>
        <taxon>Eukaryota</taxon>
        <taxon>Metazoa</taxon>
        <taxon>Ecdysozoa</taxon>
        <taxon>Arthropoda</taxon>
        <taxon>Hexapoda</taxon>
        <taxon>Insecta</taxon>
        <taxon>Pterygota</taxon>
        <taxon>Neoptera</taxon>
        <taxon>Endopterygota</taxon>
        <taxon>Coleoptera</taxon>
        <taxon>Polyphaga</taxon>
        <taxon>Scarabaeiformia</taxon>
        <taxon>Scarabaeidae</taxon>
        <taxon>Rutelinae</taxon>
        <taxon>Popillia</taxon>
    </lineage>
</organism>
<sequence length="204" mass="23674">MYKLSNVIVKPLQNFKYVKPVVMEYVLNGKRKTWNMLAVHKAVCILLYNSTREVMIFVKQFRPAVYINKIPEGDRVGVIDTEKYPINLGITIELCAGIVDKNVSLQQLAVEEIEEECNYKVSPNKLEKIITYRSEVTKLGSVQHLFYCEVTDEMKLNSAPQEEDLEVVEMSLSEVKEFISQRDCCTTPILLFSVIWFFNNKYKK</sequence>
<evidence type="ECO:0000313" key="13">
    <source>
        <dbReference type="EMBL" id="KAK9753168.1"/>
    </source>
</evidence>
<proteinExistence type="predicted"/>
<comment type="caution">
    <text evidence="13">The sequence shown here is derived from an EMBL/GenBank/DDBJ whole genome shotgun (WGS) entry which is preliminary data.</text>
</comment>
<evidence type="ECO:0000256" key="3">
    <source>
        <dbReference type="ARBA" id="ARBA00011738"/>
    </source>
</evidence>
<comment type="function">
    <text evidence="8">Hydrolyzes UDP-glucose to glucose 1-phosphate and UMP and ADP-ribose to ribose 5-phosphate and AMP. The physiological substrate is probably UDP-glucose. Poor activity on other substrates such as ADP-glucose, CDP-glucose, GDP-glucose and GDP-mannose.</text>
</comment>
<dbReference type="GO" id="GO:0008768">
    <property type="term" value="F:UDP-sugar diphosphatase activity"/>
    <property type="evidence" value="ECO:0007669"/>
    <property type="project" value="UniProtKB-EC"/>
</dbReference>
<evidence type="ECO:0000256" key="4">
    <source>
        <dbReference type="ARBA" id="ARBA00022490"/>
    </source>
</evidence>
<dbReference type="SUPFAM" id="SSF55811">
    <property type="entry name" value="Nudix"/>
    <property type="match status" value="1"/>
</dbReference>
<keyword evidence="5" id="KW-0378">Hydrolase</keyword>
<dbReference type="PROSITE" id="PS51462">
    <property type="entry name" value="NUDIX"/>
    <property type="match status" value="1"/>
</dbReference>
<comment type="catalytic activity">
    <reaction evidence="7">
        <text>UDP-sugar + H2O = UMP + alpha-D-aldose 1-phosphate.</text>
        <dbReference type="EC" id="3.6.1.45"/>
    </reaction>
</comment>
<dbReference type="GO" id="GO:0005737">
    <property type="term" value="C:cytoplasm"/>
    <property type="evidence" value="ECO:0007669"/>
    <property type="project" value="UniProtKB-SubCell"/>
</dbReference>
<comment type="subcellular location">
    <subcellularLocation>
        <location evidence="2">Cytoplasm</location>
    </subcellularLocation>
</comment>
<dbReference type="CDD" id="cd18887">
    <property type="entry name" value="NUDIX_UGPPase_Nudt14"/>
    <property type="match status" value="1"/>
</dbReference>
<keyword evidence="4" id="KW-0963">Cytoplasm</keyword>
<evidence type="ECO:0000256" key="9">
    <source>
        <dbReference type="ARBA" id="ARBA00066480"/>
    </source>
</evidence>
<evidence type="ECO:0000256" key="7">
    <source>
        <dbReference type="ARBA" id="ARBA00051086"/>
    </source>
</evidence>
<dbReference type="Proteomes" id="UP001458880">
    <property type="component" value="Unassembled WGS sequence"/>
</dbReference>
<evidence type="ECO:0000256" key="1">
    <source>
        <dbReference type="ARBA" id="ARBA00001946"/>
    </source>
</evidence>
<dbReference type="InterPro" id="IPR000086">
    <property type="entry name" value="NUDIX_hydrolase_dom"/>
</dbReference>
<dbReference type="PANTHER" id="PTHR11839:SF15">
    <property type="entry name" value="URIDINE DIPHOSPHATE GLUCOSE PYROPHOSPHATASE NUDT14"/>
    <property type="match status" value="1"/>
</dbReference>
<dbReference type="EC" id="3.6.1.45" evidence="9"/>
<evidence type="ECO:0000256" key="2">
    <source>
        <dbReference type="ARBA" id="ARBA00004496"/>
    </source>
</evidence>
<accession>A0AAW1N3N3</accession>
<protein>
    <recommendedName>
        <fullName evidence="10">Uridine diphosphate glucose pyrophosphatase NUDT14</fullName>
        <ecNumber evidence="9">3.6.1.45</ecNumber>
    </recommendedName>
    <alternativeName>
        <fullName evidence="11">Nucleoside diphosphate-linked moiety X motif 14</fullName>
    </alternativeName>
</protein>
<reference evidence="13 14" key="1">
    <citation type="journal article" date="2024" name="BMC Genomics">
        <title>De novo assembly and annotation of Popillia japonica's genome with initial clues to its potential as an invasive pest.</title>
        <authorList>
            <person name="Cucini C."/>
            <person name="Boschi S."/>
            <person name="Funari R."/>
            <person name="Cardaioli E."/>
            <person name="Iannotti N."/>
            <person name="Marturano G."/>
            <person name="Paoli F."/>
            <person name="Bruttini M."/>
            <person name="Carapelli A."/>
            <person name="Frati F."/>
            <person name="Nardi F."/>
        </authorList>
    </citation>
    <scope>NUCLEOTIDE SEQUENCE [LARGE SCALE GENOMIC DNA]</scope>
    <source>
        <strain evidence="13">DMR45628</strain>
    </source>
</reference>
<dbReference type="Gene3D" id="3.90.79.10">
    <property type="entry name" value="Nucleoside Triphosphate Pyrophosphohydrolase"/>
    <property type="match status" value="1"/>
</dbReference>
<evidence type="ECO:0000256" key="8">
    <source>
        <dbReference type="ARBA" id="ARBA00054674"/>
    </source>
</evidence>